<feature type="region of interest" description="Disordered" evidence="1">
    <location>
        <begin position="180"/>
        <end position="202"/>
    </location>
</feature>
<evidence type="ECO:0000313" key="2">
    <source>
        <dbReference type="EMBL" id="VVD04118.1"/>
    </source>
</evidence>
<accession>A0A5E4R4E7</accession>
<dbReference type="EMBL" id="FZQP02006828">
    <property type="protein sequence ID" value="VVD04118.1"/>
    <property type="molecule type" value="Genomic_DNA"/>
</dbReference>
<gene>
    <name evidence="2" type="ORF">LSINAPIS_LOCUS13943</name>
</gene>
<organism evidence="2 3">
    <name type="scientific">Leptidea sinapis</name>
    <dbReference type="NCBI Taxonomy" id="189913"/>
    <lineage>
        <taxon>Eukaryota</taxon>
        <taxon>Metazoa</taxon>
        <taxon>Ecdysozoa</taxon>
        <taxon>Arthropoda</taxon>
        <taxon>Hexapoda</taxon>
        <taxon>Insecta</taxon>
        <taxon>Pterygota</taxon>
        <taxon>Neoptera</taxon>
        <taxon>Endopterygota</taxon>
        <taxon>Lepidoptera</taxon>
        <taxon>Glossata</taxon>
        <taxon>Ditrysia</taxon>
        <taxon>Papilionoidea</taxon>
        <taxon>Pieridae</taxon>
        <taxon>Dismorphiinae</taxon>
        <taxon>Leptidea</taxon>
    </lineage>
</organism>
<sequence length="229" mass="26425">MADDFNETDLNDIENLKSAVKTSFGKIYASLKARELKTLRQLEVLQKQCDNKDIERSFVKNIHISYENEKLLLDNVSNYGAIKFDKLCFDNSTFLSEDYVSPNDDHIYFYKEIQDLSNDQNKELREIEEAALKEITRTEDCVCSVNIRPEDVARKFHDIPETNSLSSVKIIEINIKEETEVENEDVKSTQSDPDSVKLNPTDDWLNSIKNQTETEPSHVCDLMEQSTIS</sequence>
<keyword evidence="3" id="KW-1185">Reference proteome</keyword>
<name>A0A5E4R4E7_9NEOP</name>
<protein>
    <submittedName>
        <fullName evidence="2">Uncharacterized protein</fullName>
    </submittedName>
</protein>
<dbReference type="AlphaFoldDB" id="A0A5E4R4E7"/>
<evidence type="ECO:0000313" key="3">
    <source>
        <dbReference type="Proteomes" id="UP000324832"/>
    </source>
</evidence>
<dbReference type="Proteomes" id="UP000324832">
    <property type="component" value="Unassembled WGS sequence"/>
</dbReference>
<reference evidence="2 3" key="1">
    <citation type="submission" date="2017-07" db="EMBL/GenBank/DDBJ databases">
        <authorList>
            <person name="Talla V."/>
            <person name="Backstrom N."/>
        </authorList>
    </citation>
    <scope>NUCLEOTIDE SEQUENCE [LARGE SCALE GENOMIC DNA]</scope>
</reference>
<proteinExistence type="predicted"/>
<evidence type="ECO:0000256" key="1">
    <source>
        <dbReference type="SAM" id="MobiDB-lite"/>
    </source>
</evidence>